<organism evidence="1 2">
    <name type="scientific">Apatococcus lobatus</name>
    <dbReference type="NCBI Taxonomy" id="904363"/>
    <lineage>
        <taxon>Eukaryota</taxon>
        <taxon>Viridiplantae</taxon>
        <taxon>Chlorophyta</taxon>
        <taxon>core chlorophytes</taxon>
        <taxon>Trebouxiophyceae</taxon>
        <taxon>Chlorellales</taxon>
        <taxon>Chlorellaceae</taxon>
        <taxon>Apatococcus</taxon>
    </lineage>
</organism>
<reference evidence="1 2" key="1">
    <citation type="journal article" date="2024" name="Nat. Commun.">
        <title>Phylogenomics reveals the evolutionary origins of lichenization in chlorophyte algae.</title>
        <authorList>
            <person name="Puginier C."/>
            <person name="Libourel C."/>
            <person name="Otte J."/>
            <person name="Skaloud P."/>
            <person name="Haon M."/>
            <person name="Grisel S."/>
            <person name="Petersen M."/>
            <person name="Berrin J.G."/>
            <person name="Delaux P.M."/>
            <person name="Dal Grande F."/>
            <person name="Keller J."/>
        </authorList>
    </citation>
    <scope>NUCLEOTIDE SEQUENCE [LARGE SCALE GENOMIC DNA]</scope>
    <source>
        <strain evidence="1 2">SAG 2145</strain>
    </source>
</reference>
<proteinExistence type="predicted"/>
<protein>
    <submittedName>
        <fullName evidence="1">Uncharacterized protein</fullName>
    </submittedName>
</protein>
<dbReference type="AlphaFoldDB" id="A0AAW1Q5X0"/>
<gene>
    <name evidence="1" type="ORF">WJX74_000133</name>
</gene>
<comment type="caution">
    <text evidence="1">The sequence shown here is derived from an EMBL/GenBank/DDBJ whole genome shotgun (WGS) entry which is preliminary data.</text>
</comment>
<dbReference type="Proteomes" id="UP001438707">
    <property type="component" value="Unassembled WGS sequence"/>
</dbReference>
<evidence type="ECO:0000313" key="1">
    <source>
        <dbReference type="EMBL" id="KAK9816277.1"/>
    </source>
</evidence>
<accession>A0AAW1Q5X0</accession>
<dbReference type="EMBL" id="JALJOS010000081">
    <property type="protein sequence ID" value="KAK9816277.1"/>
    <property type="molecule type" value="Genomic_DNA"/>
</dbReference>
<sequence length="101" mass="10920">MCFVDTGLLVDFKDAQGKEFSISVQTTPVVVGAAFAETGLMANGRVAYGKIGPDPALEHDDVMRFKEPQGLFDHLELLAVACTSYELVVEETFFSSSKLDG</sequence>
<evidence type="ECO:0000313" key="2">
    <source>
        <dbReference type="Proteomes" id="UP001438707"/>
    </source>
</evidence>
<name>A0AAW1Q5X0_9CHLO</name>
<keyword evidence="2" id="KW-1185">Reference proteome</keyword>